<comment type="similarity">
    <text evidence="2 6">Belongs to the plant self-incompatibility (S1) protein family.</text>
</comment>
<keyword evidence="3 6" id="KW-0713">Self-incompatibility</keyword>
<evidence type="ECO:0000313" key="8">
    <source>
        <dbReference type="Proteomes" id="UP000327013"/>
    </source>
</evidence>
<dbReference type="GO" id="GO:0005576">
    <property type="term" value="C:extracellular region"/>
    <property type="evidence" value="ECO:0007669"/>
    <property type="project" value="UniProtKB-SubCell"/>
</dbReference>
<evidence type="ECO:0000256" key="4">
    <source>
        <dbReference type="ARBA" id="ARBA00022525"/>
    </source>
</evidence>
<evidence type="ECO:0000313" key="7">
    <source>
        <dbReference type="EMBL" id="KAE7997940.1"/>
    </source>
</evidence>
<evidence type="ECO:0000256" key="1">
    <source>
        <dbReference type="ARBA" id="ARBA00004613"/>
    </source>
</evidence>
<keyword evidence="4 6" id="KW-0964">Secreted</keyword>
<dbReference type="PANTHER" id="PTHR31232:SF154">
    <property type="entry name" value="S-PROTEIN HOMOLOG"/>
    <property type="match status" value="1"/>
</dbReference>
<feature type="chain" id="PRO_5025077433" description="S-protein homolog" evidence="6">
    <location>
        <begin position="24"/>
        <end position="141"/>
    </location>
</feature>
<evidence type="ECO:0000256" key="2">
    <source>
        <dbReference type="ARBA" id="ARBA00005581"/>
    </source>
</evidence>
<organism evidence="7 8">
    <name type="scientific">Carpinus fangiana</name>
    <dbReference type="NCBI Taxonomy" id="176857"/>
    <lineage>
        <taxon>Eukaryota</taxon>
        <taxon>Viridiplantae</taxon>
        <taxon>Streptophyta</taxon>
        <taxon>Embryophyta</taxon>
        <taxon>Tracheophyta</taxon>
        <taxon>Spermatophyta</taxon>
        <taxon>Magnoliopsida</taxon>
        <taxon>eudicotyledons</taxon>
        <taxon>Gunneridae</taxon>
        <taxon>Pentapetalae</taxon>
        <taxon>rosids</taxon>
        <taxon>fabids</taxon>
        <taxon>Fagales</taxon>
        <taxon>Betulaceae</taxon>
        <taxon>Carpinus</taxon>
    </lineage>
</organism>
<comment type="subcellular location">
    <subcellularLocation>
        <location evidence="1 6">Secreted</location>
    </subcellularLocation>
</comment>
<evidence type="ECO:0000256" key="6">
    <source>
        <dbReference type="RuleBase" id="RU367044"/>
    </source>
</evidence>
<dbReference type="OrthoDB" id="1727555at2759"/>
<accession>A0A5N6QIK7</accession>
<keyword evidence="8" id="KW-1185">Reference proteome</keyword>
<dbReference type="PANTHER" id="PTHR31232">
    <property type="match status" value="1"/>
</dbReference>
<name>A0A5N6QIK7_9ROSI</name>
<proteinExistence type="inferred from homology"/>
<reference evidence="7 8" key="1">
    <citation type="submission" date="2019-06" db="EMBL/GenBank/DDBJ databases">
        <title>A chromosomal-level reference genome of Carpinus fangiana (Coryloideae, Betulaceae).</title>
        <authorList>
            <person name="Yang X."/>
            <person name="Wang Z."/>
            <person name="Zhang L."/>
            <person name="Hao G."/>
            <person name="Liu J."/>
            <person name="Yang Y."/>
        </authorList>
    </citation>
    <scope>NUCLEOTIDE SEQUENCE [LARGE SCALE GENOMIC DNA]</scope>
    <source>
        <strain evidence="7">Cfa_2016G</strain>
        <tissue evidence="7">Leaf</tissue>
    </source>
</reference>
<dbReference type="Proteomes" id="UP000327013">
    <property type="component" value="Chromosome 1"/>
</dbReference>
<sequence length="141" mass="16909">MSHSLRLALMLVLILYMSQPSTTYSLLKKYGVDIFNGFQNQTLSIRCQSEDDDLGIQHIPVNGEFQWHFRINYWGTTLYFCYMWWSGGHRRLDVFWADNKFIVDDCGDSDCRWMGKEDGIYLYISKHNEYRLQSRWEPWQA</sequence>
<evidence type="ECO:0000256" key="3">
    <source>
        <dbReference type="ARBA" id="ARBA00022471"/>
    </source>
</evidence>
<gene>
    <name evidence="7" type="ORF">FH972_002526</name>
</gene>
<dbReference type="InterPro" id="IPR010264">
    <property type="entry name" value="Self-incomp_S1"/>
</dbReference>
<keyword evidence="5 6" id="KW-0732">Signal</keyword>
<evidence type="ECO:0000256" key="5">
    <source>
        <dbReference type="ARBA" id="ARBA00022729"/>
    </source>
</evidence>
<dbReference type="Pfam" id="PF05938">
    <property type="entry name" value="Self-incomp_S1"/>
    <property type="match status" value="1"/>
</dbReference>
<protein>
    <recommendedName>
        <fullName evidence="6">S-protein homolog</fullName>
    </recommendedName>
</protein>
<feature type="signal peptide" evidence="6">
    <location>
        <begin position="1"/>
        <end position="23"/>
    </location>
</feature>
<dbReference type="AlphaFoldDB" id="A0A5N6QIK7"/>
<dbReference type="EMBL" id="CM017321">
    <property type="protein sequence ID" value="KAE7997940.1"/>
    <property type="molecule type" value="Genomic_DNA"/>
</dbReference>
<dbReference type="GO" id="GO:0060320">
    <property type="term" value="P:rejection of self pollen"/>
    <property type="evidence" value="ECO:0007669"/>
    <property type="project" value="UniProtKB-KW"/>
</dbReference>